<evidence type="ECO:0000256" key="1">
    <source>
        <dbReference type="ARBA" id="ARBA00001974"/>
    </source>
</evidence>
<dbReference type="eggNOG" id="ENOG502S1Z1">
    <property type="taxonomic scope" value="Eukaryota"/>
</dbReference>
<dbReference type="Gene3D" id="3.50.50.60">
    <property type="entry name" value="FAD/NAD(P)-binding domain"/>
    <property type="match status" value="1"/>
</dbReference>
<dbReference type="PANTHER" id="PTHR10961:SF10">
    <property type="entry name" value="FAD DEPENDENT OXIDOREDUCTASE DOMAIN-CONTAINING PROTEIN"/>
    <property type="match status" value="1"/>
</dbReference>
<dbReference type="GO" id="GO:0050660">
    <property type="term" value="F:flavin adenine dinucleotide binding"/>
    <property type="evidence" value="ECO:0007669"/>
    <property type="project" value="InterPro"/>
</dbReference>
<dbReference type="Proteomes" id="UP000013827">
    <property type="component" value="Unassembled WGS sequence"/>
</dbReference>
<evidence type="ECO:0000259" key="7">
    <source>
        <dbReference type="Pfam" id="PF01266"/>
    </source>
</evidence>
<keyword evidence="5" id="KW-0560">Oxidoreductase</keyword>
<dbReference type="SUPFAM" id="SSF51905">
    <property type="entry name" value="FAD/NAD(P)-binding domain"/>
    <property type="match status" value="1"/>
</dbReference>
<evidence type="ECO:0000256" key="4">
    <source>
        <dbReference type="ARBA" id="ARBA00022827"/>
    </source>
</evidence>
<evidence type="ECO:0000256" key="6">
    <source>
        <dbReference type="SAM" id="MobiDB-lite"/>
    </source>
</evidence>
<comment type="cofactor">
    <cofactor evidence="1">
        <name>FAD</name>
        <dbReference type="ChEBI" id="CHEBI:57692"/>
    </cofactor>
</comment>
<organism evidence="8 9">
    <name type="scientific">Emiliania huxleyi (strain CCMP1516)</name>
    <dbReference type="NCBI Taxonomy" id="280463"/>
    <lineage>
        <taxon>Eukaryota</taxon>
        <taxon>Haptista</taxon>
        <taxon>Haptophyta</taxon>
        <taxon>Prymnesiophyceae</taxon>
        <taxon>Isochrysidales</taxon>
        <taxon>Noelaerhabdaceae</taxon>
        <taxon>Emiliania</taxon>
    </lineage>
</organism>
<dbReference type="InterPro" id="IPR036188">
    <property type="entry name" value="FAD/NAD-bd_sf"/>
</dbReference>
<dbReference type="InterPro" id="IPR006076">
    <property type="entry name" value="FAD-dep_OxRdtase"/>
</dbReference>
<dbReference type="GO" id="GO:0008115">
    <property type="term" value="F:sarcosine oxidase activity"/>
    <property type="evidence" value="ECO:0007669"/>
    <property type="project" value="TreeGrafter"/>
</dbReference>
<dbReference type="GeneID" id="17285892"/>
<reference evidence="9" key="1">
    <citation type="journal article" date="2013" name="Nature">
        <title>Pan genome of the phytoplankton Emiliania underpins its global distribution.</title>
        <authorList>
            <person name="Read B.A."/>
            <person name="Kegel J."/>
            <person name="Klute M.J."/>
            <person name="Kuo A."/>
            <person name="Lefebvre S.C."/>
            <person name="Maumus F."/>
            <person name="Mayer C."/>
            <person name="Miller J."/>
            <person name="Monier A."/>
            <person name="Salamov A."/>
            <person name="Young J."/>
            <person name="Aguilar M."/>
            <person name="Claverie J.M."/>
            <person name="Frickenhaus S."/>
            <person name="Gonzalez K."/>
            <person name="Herman E.K."/>
            <person name="Lin Y.C."/>
            <person name="Napier J."/>
            <person name="Ogata H."/>
            <person name="Sarno A.F."/>
            <person name="Shmutz J."/>
            <person name="Schroeder D."/>
            <person name="de Vargas C."/>
            <person name="Verret F."/>
            <person name="von Dassow P."/>
            <person name="Valentin K."/>
            <person name="Van de Peer Y."/>
            <person name="Wheeler G."/>
            <person name="Dacks J.B."/>
            <person name="Delwiche C.F."/>
            <person name="Dyhrman S.T."/>
            <person name="Glockner G."/>
            <person name="John U."/>
            <person name="Richards T."/>
            <person name="Worden A.Z."/>
            <person name="Zhang X."/>
            <person name="Grigoriev I.V."/>
            <person name="Allen A.E."/>
            <person name="Bidle K."/>
            <person name="Borodovsky M."/>
            <person name="Bowler C."/>
            <person name="Brownlee C."/>
            <person name="Cock J.M."/>
            <person name="Elias M."/>
            <person name="Gladyshev V.N."/>
            <person name="Groth M."/>
            <person name="Guda C."/>
            <person name="Hadaegh A."/>
            <person name="Iglesias-Rodriguez M.D."/>
            <person name="Jenkins J."/>
            <person name="Jones B.M."/>
            <person name="Lawson T."/>
            <person name="Leese F."/>
            <person name="Lindquist E."/>
            <person name="Lobanov A."/>
            <person name="Lomsadze A."/>
            <person name="Malik S.B."/>
            <person name="Marsh M.E."/>
            <person name="Mackinder L."/>
            <person name="Mock T."/>
            <person name="Mueller-Roeber B."/>
            <person name="Pagarete A."/>
            <person name="Parker M."/>
            <person name="Probert I."/>
            <person name="Quesneville H."/>
            <person name="Raines C."/>
            <person name="Rensing S.A."/>
            <person name="Riano-Pachon D.M."/>
            <person name="Richier S."/>
            <person name="Rokitta S."/>
            <person name="Shiraiwa Y."/>
            <person name="Soanes D.M."/>
            <person name="van der Giezen M."/>
            <person name="Wahlund T.M."/>
            <person name="Williams B."/>
            <person name="Wilson W."/>
            <person name="Wolfe G."/>
            <person name="Wurch L.L."/>
        </authorList>
    </citation>
    <scope>NUCLEOTIDE SEQUENCE</scope>
</reference>
<evidence type="ECO:0000313" key="9">
    <source>
        <dbReference type="Proteomes" id="UP000013827"/>
    </source>
</evidence>
<feature type="domain" description="FAD dependent oxidoreductase" evidence="7">
    <location>
        <begin position="19"/>
        <end position="431"/>
    </location>
</feature>
<dbReference type="AlphaFoldDB" id="A0A0D3KXY2"/>
<comment type="similarity">
    <text evidence="2">Belongs to the MSOX/MTOX family.</text>
</comment>
<dbReference type="Gene3D" id="3.30.9.10">
    <property type="entry name" value="D-Amino Acid Oxidase, subunit A, domain 2"/>
    <property type="match status" value="1"/>
</dbReference>
<evidence type="ECO:0000256" key="3">
    <source>
        <dbReference type="ARBA" id="ARBA00022630"/>
    </source>
</evidence>
<dbReference type="RefSeq" id="XP_005793046.1">
    <property type="nucleotide sequence ID" value="XM_005792989.1"/>
</dbReference>
<dbReference type="Pfam" id="PF01266">
    <property type="entry name" value="DAO"/>
    <property type="match status" value="1"/>
</dbReference>
<accession>A0A0D3KXY2</accession>
<dbReference type="STRING" id="2903.R1DZQ3"/>
<dbReference type="KEGG" id="ehx:EMIHUDRAFT_121881"/>
<evidence type="ECO:0000256" key="2">
    <source>
        <dbReference type="ARBA" id="ARBA00010989"/>
    </source>
</evidence>
<evidence type="ECO:0000313" key="8">
    <source>
        <dbReference type="EnsemblProtists" id="EOD40617"/>
    </source>
</evidence>
<dbReference type="HOGENOM" id="CLU_058179_0_0_1"/>
<keyword evidence="3" id="KW-0285">Flavoprotein</keyword>
<dbReference type="EnsemblProtists" id="EOD40617">
    <property type="protein sequence ID" value="EOD40617"/>
    <property type="gene ID" value="EMIHUDRAFT_121881"/>
</dbReference>
<reference evidence="8" key="2">
    <citation type="submission" date="2024-10" db="UniProtKB">
        <authorList>
            <consortium name="EnsemblProtists"/>
        </authorList>
    </citation>
    <scope>IDENTIFICATION</scope>
</reference>
<dbReference type="PANTHER" id="PTHR10961">
    <property type="entry name" value="PEROXISOMAL SARCOSINE OXIDASE"/>
    <property type="match status" value="1"/>
</dbReference>
<name>A0A0D3KXY2_EMIH1</name>
<proteinExistence type="inferred from homology"/>
<evidence type="ECO:0000256" key="5">
    <source>
        <dbReference type="ARBA" id="ARBA00023002"/>
    </source>
</evidence>
<dbReference type="PaxDb" id="2903-EOD40617"/>
<protein>
    <recommendedName>
        <fullName evidence="7">FAD dependent oxidoreductase domain-containing protein</fullName>
    </recommendedName>
</protein>
<keyword evidence="4" id="KW-0274">FAD</keyword>
<dbReference type="InterPro" id="IPR045170">
    <property type="entry name" value="MTOX"/>
</dbReference>
<feature type="region of interest" description="Disordered" evidence="6">
    <location>
        <begin position="328"/>
        <end position="350"/>
    </location>
</feature>
<keyword evidence="9" id="KW-1185">Reference proteome</keyword>
<sequence>MTPACSLIQPQCETADYSLVIVGAGLIGSAAARHAALGAAPGSRIALVGPSEPQGRQPGEWGVFGAHHDEGRITRCTDPDPTWALLAQRSIDRYAEIEEQSGVQFFSEVGHLAVGPAGAPSLVARAANAAAQGVPHELLDAAALRERYPYLSFPAGAAGVWEPRRSGHISARRLVAAQISAAQRCVRPGVAFERVDESAVAVEEAAAKAAAGTDQATGEAEGEAPAPSYRVLLRDGRELRAARVLLCCGAFTNGPSRLVPAPLRLSNFTTQTVHFSLGDSDAARLEGMPSVIAKFPTWWAYLLPPIRYPDGRTVLKLGGARVEDASAPAARLDAADRTPGRGGTRPLPEPSDLLTWYRSGGDAAARCEMEGMLHELVPGLQPLEVRSDACANCRTETGLPLVGKVRGQLYAAAGGNGLAAKSSDEIGRLAALAALGSLCCGEGGLQRWQEPDYESELLARERFAPC</sequence>